<dbReference type="Pfam" id="PF08281">
    <property type="entry name" value="Sigma70_r4_2"/>
    <property type="match status" value="1"/>
</dbReference>
<dbReference type="InterPro" id="IPR039425">
    <property type="entry name" value="RNA_pol_sigma-70-like"/>
</dbReference>
<organism evidence="8 9">
    <name type="scientific">Stygiobacter electus</name>
    <dbReference type="NCBI Taxonomy" id="3032292"/>
    <lineage>
        <taxon>Bacteria</taxon>
        <taxon>Pseudomonadati</taxon>
        <taxon>Ignavibacteriota</taxon>
        <taxon>Ignavibacteria</taxon>
        <taxon>Ignavibacteriales</taxon>
        <taxon>Melioribacteraceae</taxon>
        <taxon>Stygiobacter</taxon>
    </lineage>
</organism>
<protein>
    <submittedName>
        <fullName evidence="8">RNA polymerase sigma factor</fullName>
    </submittedName>
</protein>
<evidence type="ECO:0000256" key="5">
    <source>
        <dbReference type="ARBA" id="ARBA00023163"/>
    </source>
</evidence>
<evidence type="ECO:0000256" key="3">
    <source>
        <dbReference type="ARBA" id="ARBA00023082"/>
    </source>
</evidence>
<evidence type="ECO:0000313" key="8">
    <source>
        <dbReference type="EMBL" id="MDF1611079.1"/>
    </source>
</evidence>
<dbReference type="InterPro" id="IPR007627">
    <property type="entry name" value="RNA_pol_sigma70_r2"/>
</dbReference>
<keyword evidence="5" id="KW-0804">Transcription</keyword>
<dbReference type="EMBL" id="JARGDL010000002">
    <property type="protein sequence ID" value="MDF1611079.1"/>
    <property type="molecule type" value="Genomic_DNA"/>
</dbReference>
<sequence length="183" mass="21806">MEREEDYILVKRYLEGDESAFNEIVKKYQKRIYWHARQMLGNHLDADEVTQEVLIVMYKKLKTFNFQSNLFTWIYKIVTTRSINQIRRNQVKKFFSINDEENPIDIKSDNDIIEDLSNKEKIERLNKALEKLPSKQRQVFVMRNFDELSYEEISKITGKSVGGLKANYFHALKKIMGQLDGKE</sequence>
<feature type="domain" description="RNA polymerase sigma-70 region 2" evidence="6">
    <location>
        <begin position="25"/>
        <end position="90"/>
    </location>
</feature>
<dbReference type="GO" id="GO:0016987">
    <property type="term" value="F:sigma factor activity"/>
    <property type="evidence" value="ECO:0007669"/>
    <property type="project" value="UniProtKB-KW"/>
</dbReference>
<keyword evidence="4" id="KW-0238">DNA-binding</keyword>
<dbReference type="InterPro" id="IPR036388">
    <property type="entry name" value="WH-like_DNA-bd_sf"/>
</dbReference>
<dbReference type="GO" id="GO:0006352">
    <property type="term" value="P:DNA-templated transcription initiation"/>
    <property type="evidence" value="ECO:0007669"/>
    <property type="project" value="InterPro"/>
</dbReference>
<dbReference type="RefSeq" id="WP_321534843.1">
    <property type="nucleotide sequence ID" value="NZ_JARGDL010000002.1"/>
</dbReference>
<accession>A0AAE3NZ01</accession>
<dbReference type="NCBIfam" id="TIGR02937">
    <property type="entry name" value="sigma70-ECF"/>
    <property type="match status" value="1"/>
</dbReference>
<evidence type="ECO:0000256" key="2">
    <source>
        <dbReference type="ARBA" id="ARBA00023015"/>
    </source>
</evidence>
<keyword evidence="3" id="KW-0731">Sigma factor</keyword>
<comment type="caution">
    <text evidence="8">The sequence shown here is derived from an EMBL/GenBank/DDBJ whole genome shotgun (WGS) entry which is preliminary data.</text>
</comment>
<dbReference type="SUPFAM" id="SSF88659">
    <property type="entry name" value="Sigma3 and sigma4 domains of RNA polymerase sigma factors"/>
    <property type="match status" value="1"/>
</dbReference>
<evidence type="ECO:0000256" key="1">
    <source>
        <dbReference type="ARBA" id="ARBA00010641"/>
    </source>
</evidence>
<dbReference type="Gene3D" id="1.10.1740.10">
    <property type="match status" value="1"/>
</dbReference>
<dbReference type="InterPro" id="IPR013324">
    <property type="entry name" value="RNA_pol_sigma_r3/r4-like"/>
</dbReference>
<dbReference type="InterPro" id="IPR014284">
    <property type="entry name" value="RNA_pol_sigma-70_dom"/>
</dbReference>
<dbReference type="CDD" id="cd06171">
    <property type="entry name" value="Sigma70_r4"/>
    <property type="match status" value="1"/>
</dbReference>
<dbReference type="InterPro" id="IPR013249">
    <property type="entry name" value="RNA_pol_sigma70_r4_t2"/>
</dbReference>
<reference evidence="8" key="1">
    <citation type="submission" date="2023-03" db="EMBL/GenBank/DDBJ databases">
        <title>Stygiobacter electus gen. nov., sp. nov., facultatively anaerobic thermotolerant bacterium of the class Ignavibacteria from a well of Yessentuki mineral water deposit.</title>
        <authorList>
            <person name="Podosokorskaya O.A."/>
            <person name="Elcheninov A.G."/>
            <person name="Petrova N.F."/>
            <person name="Zavarzina D.G."/>
            <person name="Kublanov I.V."/>
            <person name="Merkel A.Y."/>
        </authorList>
    </citation>
    <scope>NUCLEOTIDE SEQUENCE</scope>
    <source>
        <strain evidence="8">09-Me</strain>
    </source>
</reference>
<dbReference type="PANTHER" id="PTHR43133:SF8">
    <property type="entry name" value="RNA POLYMERASE SIGMA FACTOR HI_1459-RELATED"/>
    <property type="match status" value="1"/>
</dbReference>
<keyword evidence="9" id="KW-1185">Reference proteome</keyword>
<dbReference type="Proteomes" id="UP001221302">
    <property type="component" value="Unassembled WGS sequence"/>
</dbReference>
<proteinExistence type="inferred from homology"/>
<name>A0AAE3NZ01_9BACT</name>
<dbReference type="PANTHER" id="PTHR43133">
    <property type="entry name" value="RNA POLYMERASE ECF-TYPE SIGMA FACTO"/>
    <property type="match status" value="1"/>
</dbReference>
<feature type="domain" description="RNA polymerase sigma factor 70 region 4 type 2" evidence="7">
    <location>
        <begin position="123"/>
        <end position="175"/>
    </location>
</feature>
<evidence type="ECO:0000259" key="6">
    <source>
        <dbReference type="Pfam" id="PF04542"/>
    </source>
</evidence>
<evidence type="ECO:0000313" key="9">
    <source>
        <dbReference type="Proteomes" id="UP001221302"/>
    </source>
</evidence>
<dbReference type="Gene3D" id="1.10.10.10">
    <property type="entry name" value="Winged helix-like DNA-binding domain superfamily/Winged helix DNA-binding domain"/>
    <property type="match status" value="1"/>
</dbReference>
<comment type="similarity">
    <text evidence="1">Belongs to the sigma-70 factor family. ECF subfamily.</text>
</comment>
<dbReference type="GO" id="GO:0003677">
    <property type="term" value="F:DNA binding"/>
    <property type="evidence" value="ECO:0007669"/>
    <property type="project" value="UniProtKB-KW"/>
</dbReference>
<keyword evidence="2" id="KW-0805">Transcription regulation</keyword>
<evidence type="ECO:0000256" key="4">
    <source>
        <dbReference type="ARBA" id="ARBA00023125"/>
    </source>
</evidence>
<dbReference type="SUPFAM" id="SSF88946">
    <property type="entry name" value="Sigma2 domain of RNA polymerase sigma factors"/>
    <property type="match status" value="1"/>
</dbReference>
<dbReference type="AlphaFoldDB" id="A0AAE3NZ01"/>
<dbReference type="Pfam" id="PF04542">
    <property type="entry name" value="Sigma70_r2"/>
    <property type="match status" value="1"/>
</dbReference>
<evidence type="ECO:0000259" key="7">
    <source>
        <dbReference type="Pfam" id="PF08281"/>
    </source>
</evidence>
<dbReference type="InterPro" id="IPR013325">
    <property type="entry name" value="RNA_pol_sigma_r2"/>
</dbReference>
<gene>
    <name evidence="8" type="ORF">P0M35_02880</name>
</gene>